<dbReference type="EMBL" id="AMCI01002443">
    <property type="protein sequence ID" value="EJX02684.1"/>
    <property type="molecule type" value="Genomic_DNA"/>
</dbReference>
<dbReference type="AlphaFoldDB" id="J9G735"/>
<reference evidence="1" key="1">
    <citation type="journal article" date="2012" name="PLoS ONE">
        <title>Gene sets for utilization of primary and secondary nutrition supplies in the distal gut of endangered iberian lynx.</title>
        <authorList>
            <person name="Alcaide M."/>
            <person name="Messina E."/>
            <person name="Richter M."/>
            <person name="Bargiela R."/>
            <person name="Peplies J."/>
            <person name="Huws S.A."/>
            <person name="Newbold C.J."/>
            <person name="Golyshin P.N."/>
            <person name="Simon M.A."/>
            <person name="Lopez G."/>
            <person name="Yakimov M.M."/>
            <person name="Ferrer M."/>
        </authorList>
    </citation>
    <scope>NUCLEOTIDE SEQUENCE</scope>
</reference>
<organism evidence="1">
    <name type="scientific">gut metagenome</name>
    <dbReference type="NCBI Taxonomy" id="749906"/>
    <lineage>
        <taxon>unclassified sequences</taxon>
        <taxon>metagenomes</taxon>
        <taxon>organismal metagenomes</taxon>
    </lineage>
</organism>
<evidence type="ECO:0000313" key="1">
    <source>
        <dbReference type="EMBL" id="EJX02684.1"/>
    </source>
</evidence>
<protein>
    <submittedName>
        <fullName evidence="1">Uncharacterized protein</fullName>
    </submittedName>
</protein>
<proteinExistence type="predicted"/>
<sequence>MNVLPDQPLAKKPFITSRCTKCLRGKPLSLFQTK</sequence>
<comment type="caution">
    <text evidence="1">The sequence shown here is derived from an EMBL/GenBank/DDBJ whole genome shotgun (WGS) entry which is preliminary data.</text>
</comment>
<gene>
    <name evidence="1" type="ORF">EVA_09212</name>
</gene>
<name>J9G735_9ZZZZ</name>
<accession>J9G735</accession>